<dbReference type="Pfam" id="PF00248">
    <property type="entry name" value="Aldo_ket_red"/>
    <property type="match status" value="1"/>
</dbReference>
<feature type="domain" description="NADP-dependent oxidoreductase" evidence="2">
    <location>
        <begin position="15"/>
        <end position="312"/>
    </location>
</feature>
<accession>A0A9E6R6Y9</accession>
<evidence type="ECO:0000313" key="3">
    <source>
        <dbReference type="EMBL" id="QZN99362.1"/>
    </source>
</evidence>
<evidence type="ECO:0000256" key="1">
    <source>
        <dbReference type="ARBA" id="ARBA00023002"/>
    </source>
</evidence>
<gene>
    <name evidence="3" type="ORF">K6K41_21700</name>
</gene>
<dbReference type="InterPro" id="IPR023210">
    <property type="entry name" value="NADP_OxRdtase_dom"/>
</dbReference>
<dbReference type="InterPro" id="IPR020471">
    <property type="entry name" value="AKR"/>
</dbReference>
<dbReference type="SUPFAM" id="SSF51430">
    <property type="entry name" value="NAD(P)-linked oxidoreductase"/>
    <property type="match status" value="1"/>
</dbReference>
<dbReference type="PRINTS" id="PR00069">
    <property type="entry name" value="ALDKETRDTASE"/>
</dbReference>
<dbReference type="InterPro" id="IPR050523">
    <property type="entry name" value="AKR_Detox_Biosynth"/>
</dbReference>
<dbReference type="GO" id="GO:0016491">
    <property type="term" value="F:oxidoreductase activity"/>
    <property type="evidence" value="ECO:0007669"/>
    <property type="project" value="UniProtKB-KW"/>
</dbReference>
<reference evidence="3" key="1">
    <citation type="submission" date="2021-08" db="EMBL/GenBank/DDBJ databases">
        <authorList>
            <person name="Zhang H."/>
            <person name="Xu M."/>
            <person name="Yu Z."/>
            <person name="Yang L."/>
            <person name="Cai Y."/>
        </authorList>
    </citation>
    <scope>NUCLEOTIDE SEQUENCE</scope>
    <source>
        <strain evidence="3">CHL1</strain>
    </source>
</reference>
<dbReference type="FunFam" id="3.20.20.100:FF:000004">
    <property type="entry name" value="Oxidoreductase, aldo/keto reductase"/>
    <property type="match status" value="1"/>
</dbReference>
<dbReference type="InterPro" id="IPR036812">
    <property type="entry name" value="NAD(P)_OxRdtase_dom_sf"/>
</dbReference>
<dbReference type="PANTHER" id="PTHR43364:SF4">
    <property type="entry name" value="NAD(P)-LINKED OXIDOREDUCTASE SUPERFAMILY PROTEIN"/>
    <property type="match status" value="1"/>
</dbReference>
<dbReference type="KEGG" id="cmet:K6K41_21700"/>
<sequence length="323" mass="35581">MNYEKFGRTGLDVSKICLGCMTYGDAGRGAHPWTLDEETSRPLIRQALEAGITFLDTANVYSLGSSEEIVGRAIRDFAKRDEIVLATKVCQRMRPGPNGAGLSRKAILSELDASLKRLGTDYVDLYQIHRFDYGTPIEETLEALNDCVRAGKIRYIGASSMSAWRFVNAVHVSRSHGWAEFVSMQNHLNLIYREEEREMIPFCREEGIAVIPWSPLARGRLTRDWDEGSARADTDEFGKTLYVPSDREVAEAVGRVAAARGVSRAQVALAWVIQKPGITAPIIGASRPGHIEDAVAALSLKLTEDEIATLEAPYQPHAVAGYA</sequence>
<organism evidence="3 4">
    <name type="scientific">Chenggangzhangella methanolivorans</name>
    <dbReference type="NCBI Taxonomy" id="1437009"/>
    <lineage>
        <taxon>Bacteria</taxon>
        <taxon>Pseudomonadati</taxon>
        <taxon>Pseudomonadota</taxon>
        <taxon>Alphaproteobacteria</taxon>
        <taxon>Hyphomicrobiales</taxon>
        <taxon>Methylopilaceae</taxon>
        <taxon>Chenggangzhangella</taxon>
    </lineage>
</organism>
<keyword evidence="1" id="KW-0560">Oxidoreductase</keyword>
<keyword evidence="4" id="KW-1185">Reference proteome</keyword>
<dbReference type="CDD" id="cd19079">
    <property type="entry name" value="AKR_EcYajO-like"/>
    <property type="match status" value="1"/>
</dbReference>
<dbReference type="EMBL" id="CP081869">
    <property type="protein sequence ID" value="QZN99362.1"/>
    <property type="molecule type" value="Genomic_DNA"/>
</dbReference>
<dbReference type="PANTHER" id="PTHR43364">
    <property type="entry name" value="NADH-SPECIFIC METHYLGLYOXAL REDUCTASE-RELATED"/>
    <property type="match status" value="1"/>
</dbReference>
<dbReference type="GO" id="GO:0005829">
    <property type="term" value="C:cytosol"/>
    <property type="evidence" value="ECO:0007669"/>
    <property type="project" value="TreeGrafter"/>
</dbReference>
<dbReference type="Proteomes" id="UP000825701">
    <property type="component" value="Chromosome"/>
</dbReference>
<evidence type="ECO:0000313" key="4">
    <source>
        <dbReference type="Proteomes" id="UP000825701"/>
    </source>
</evidence>
<proteinExistence type="predicted"/>
<dbReference type="AlphaFoldDB" id="A0A9E6R6Y9"/>
<name>A0A9E6R6Y9_9HYPH</name>
<dbReference type="RefSeq" id="WP_261402421.1">
    <property type="nucleotide sequence ID" value="NZ_CP081869.1"/>
</dbReference>
<protein>
    <submittedName>
        <fullName evidence="3">Aldo/keto reductase</fullName>
    </submittedName>
</protein>
<dbReference type="Gene3D" id="3.20.20.100">
    <property type="entry name" value="NADP-dependent oxidoreductase domain"/>
    <property type="match status" value="1"/>
</dbReference>
<evidence type="ECO:0000259" key="2">
    <source>
        <dbReference type="Pfam" id="PF00248"/>
    </source>
</evidence>